<evidence type="ECO:0008006" key="4">
    <source>
        <dbReference type="Google" id="ProtNLM"/>
    </source>
</evidence>
<evidence type="ECO:0000313" key="3">
    <source>
        <dbReference type="Proteomes" id="UP000770785"/>
    </source>
</evidence>
<dbReference type="Proteomes" id="UP000770785">
    <property type="component" value="Unassembled WGS sequence"/>
</dbReference>
<dbReference type="RefSeq" id="WP_168036692.1">
    <property type="nucleotide sequence ID" value="NZ_JAATJH010000002.1"/>
</dbReference>
<feature type="chain" id="PRO_5046521641" description="Outer membrane protein beta-barrel domain-containing protein" evidence="1">
    <location>
        <begin position="21"/>
        <end position="236"/>
    </location>
</feature>
<feature type="signal peptide" evidence="1">
    <location>
        <begin position="1"/>
        <end position="20"/>
    </location>
</feature>
<sequence>MRFIIYTLFLLLTYAPNLSAQKVSFTPFVQHSRSKHTLNTTGEFANVRYEVNNDAFGYTEFGGRFDLTLFNDKSIVLSIGAHNRTITTSFITRLEVPNSNTSVDDQSVITNTKEYIVPFLEASYQIKLPRNFSVQPILSIKYLTEIYKNKDTDSFPGVWEEQVKTFIEAVEGSIRPTHLFFETGLNVTYRRYGIFARHGTHLGSSITDDLDDGGTQLSFGNSYKVSTIGFSFVLFR</sequence>
<evidence type="ECO:0000256" key="1">
    <source>
        <dbReference type="SAM" id="SignalP"/>
    </source>
</evidence>
<organism evidence="2 3">
    <name type="scientific">Neolewinella antarctica</name>
    <dbReference type="NCBI Taxonomy" id="442734"/>
    <lineage>
        <taxon>Bacteria</taxon>
        <taxon>Pseudomonadati</taxon>
        <taxon>Bacteroidota</taxon>
        <taxon>Saprospiria</taxon>
        <taxon>Saprospirales</taxon>
        <taxon>Lewinellaceae</taxon>
        <taxon>Neolewinella</taxon>
    </lineage>
</organism>
<proteinExistence type="predicted"/>
<reference evidence="2 3" key="1">
    <citation type="submission" date="2020-03" db="EMBL/GenBank/DDBJ databases">
        <title>Genomic Encyclopedia of Type Strains, Phase IV (KMG-IV): sequencing the most valuable type-strain genomes for metagenomic binning, comparative biology and taxonomic classification.</title>
        <authorList>
            <person name="Goeker M."/>
        </authorList>
    </citation>
    <scope>NUCLEOTIDE SEQUENCE [LARGE SCALE GENOMIC DNA]</scope>
    <source>
        <strain evidence="2 3">DSM 105096</strain>
    </source>
</reference>
<evidence type="ECO:0000313" key="2">
    <source>
        <dbReference type="EMBL" id="NJC25923.1"/>
    </source>
</evidence>
<comment type="caution">
    <text evidence="2">The sequence shown here is derived from an EMBL/GenBank/DDBJ whole genome shotgun (WGS) entry which is preliminary data.</text>
</comment>
<gene>
    <name evidence="2" type="ORF">GGR27_001422</name>
</gene>
<protein>
    <recommendedName>
        <fullName evidence="4">Outer membrane protein beta-barrel domain-containing protein</fullName>
    </recommendedName>
</protein>
<keyword evidence="1" id="KW-0732">Signal</keyword>
<accession>A0ABX0XAS2</accession>
<name>A0ABX0XAS2_9BACT</name>
<keyword evidence="3" id="KW-1185">Reference proteome</keyword>
<dbReference type="EMBL" id="JAATJH010000002">
    <property type="protein sequence ID" value="NJC25923.1"/>
    <property type="molecule type" value="Genomic_DNA"/>
</dbReference>